<dbReference type="KEGG" id="ctes:O987_14825"/>
<reference evidence="1 2" key="1">
    <citation type="journal article" date="2014" name="Genome Announc.">
        <title>Complete Genome Sequence of Polychlorinated Biphenyl Degrader Comamonas testosteroni TK102 (NBRC 109938).</title>
        <authorList>
            <person name="Fukuda K."/>
            <person name="Hosoyama A."/>
            <person name="Tsuchikane K."/>
            <person name="Ohji S."/>
            <person name="Yamazoe A."/>
            <person name="Fujita N."/>
            <person name="Shintani M."/>
            <person name="Kimbara K."/>
        </authorList>
    </citation>
    <scope>NUCLEOTIDE SEQUENCE [LARGE SCALE GENOMIC DNA]</scope>
    <source>
        <strain evidence="1">TK102</strain>
    </source>
</reference>
<protein>
    <submittedName>
        <fullName evidence="1">Uncharacterized protein</fullName>
    </submittedName>
</protein>
<evidence type="ECO:0000313" key="2">
    <source>
        <dbReference type="Proteomes" id="UP000028782"/>
    </source>
</evidence>
<organism evidence="1 2">
    <name type="scientific">Comamonas testosteroni TK102</name>
    <dbReference type="NCBI Taxonomy" id="1392005"/>
    <lineage>
        <taxon>Bacteria</taxon>
        <taxon>Pseudomonadati</taxon>
        <taxon>Pseudomonadota</taxon>
        <taxon>Betaproteobacteria</taxon>
        <taxon>Burkholderiales</taxon>
        <taxon>Comamonadaceae</taxon>
        <taxon>Comamonas</taxon>
    </lineage>
</organism>
<sequence length="328" mass="36399">MSKHLINQTNVNGIEMVLECGYDRPTGSFFANIHSEGDIYYTSLVELGSKDSGWLLTVTAEHGLVVPRQMMDRLAIEAMFDGSNDFIEHEPYTQTESDRRLLQLGFRQQMPSVLPTDNPVWAWFTDSEEDLGTYALLQSKDYQAYVPSLLCDVLPQEGEWPVLDEQDVLKRLDTMHARLLKGAFQKHPGEGIGSVLNRILGFVPPILQLESKLFVVFSDHEFVQDKTGFWAGDSWAGFSGAKVFGPCEVTAEEGENCIPIHEAYALASGALLKVQSFGVKSIADDDLCASCGHCNYRPGDMSSCSKDWPGYQDSDGYLKVCFASVIAI</sequence>
<proteinExistence type="predicted"/>
<gene>
    <name evidence="1" type="ORF">O987_14825</name>
</gene>
<dbReference type="Proteomes" id="UP000028782">
    <property type="component" value="Chromosome"/>
</dbReference>
<dbReference type="AlphaFoldDB" id="A0A076PJR7"/>
<dbReference type="EMBL" id="CP006704">
    <property type="protein sequence ID" value="AIJ47079.1"/>
    <property type="molecule type" value="Genomic_DNA"/>
</dbReference>
<accession>A0A076PJR7</accession>
<dbReference type="HOGENOM" id="CLU_846522_0_0_4"/>
<evidence type="ECO:0000313" key="1">
    <source>
        <dbReference type="EMBL" id="AIJ47079.1"/>
    </source>
</evidence>
<name>A0A076PJR7_COMTE</name>
<dbReference type="RefSeq" id="WP_019042257.1">
    <property type="nucleotide sequence ID" value="NZ_CP006704.1"/>
</dbReference>